<dbReference type="Proteomes" id="UP000031526">
    <property type="component" value="Chromosome"/>
</dbReference>
<dbReference type="RefSeq" id="WP_043450049.1">
    <property type="nucleotide sequence ID" value="NZ_CP009313.1"/>
</dbReference>
<proteinExistence type="predicted"/>
<protein>
    <submittedName>
        <fullName evidence="1">Uncharacterized protein</fullName>
    </submittedName>
</protein>
<sequence length="254" mass="26083">MSVSRVSRAARAAMFAAVCVVLAALGHVLMSGAPLSWPVLSLAAAGTGLAGWVFAAGERRRRTVIVLTLAVQACLHMAFSLAQSLASPSSASGAPSASSQQWARLLLCGDPSPDAAARAYDLAVQAGLTHTLPMPTAHSGAAMPYGMAGMPGMAGMHHMGAASGTASWGMLAAHMVAALLCGVWLAQGERAAFRVLRAVADRAFVPLRLILAALPVTDTTSPVRRTVVVVRRLRSRLLVHALTTRGPPGAPAVV</sequence>
<evidence type="ECO:0000313" key="2">
    <source>
        <dbReference type="Proteomes" id="UP000031526"/>
    </source>
</evidence>
<evidence type="ECO:0000313" key="1">
    <source>
        <dbReference type="EMBL" id="AJE44039.1"/>
    </source>
</evidence>
<dbReference type="EMBL" id="CP009313">
    <property type="protein sequence ID" value="AJE44039.1"/>
    <property type="molecule type" value="Genomic_DNA"/>
</dbReference>
<accession>A0A0B5DLG8</accession>
<dbReference type="AlphaFoldDB" id="A0A0B5DLG8"/>
<reference evidence="2" key="1">
    <citation type="submission" date="2014-09" db="EMBL/GenBank/DDBJ databases">
        <title>Sequence of the Streptomyces nodosus genome.</title>
        <authorList>
            <person name="Sweeney P."/>
            <person name="Stephens N."/>
            <person name="Murphy C."/>
            <person name="Caffrey P."/>
        </authorList>
    </citation>
    <scope>NUCLEOTIDE SEQUENCE [LARGE SCALE GENOMIC DNA]</scope>
    <source>
        <strain evidence="2">ATCC 14899</strain>
    </source>
</reference>
<organism evidence="1 2">
    <name type="scientific">Streptomyces nodosus</name>
    <dbReference type="NCBI Taxonomy" id="40318"/>
    <lineage>
        <taxon>Bacteria</taxon>
        <taxon>Bacillati</taxon>
        <taxon>Actinomycetota</taxon>
        <taxon>Actinomycetes</taxon>
        <taxon>Kitasatosporales</taxon>
        <taxon>Streptomycetaceae</taxon>
        <taxon>Streptomyces</taxon>
    </lineage>
</organism>
<dbReference type="STRING" id="40318.SNOD_31620"/>
<reference evidence="1 2" key="2">
    <citation type="journal article" date="2016" name="Appl. Microbiol. Biotechnol.">
        <title>Exploiting the genome sequence of Streptomyces nodosus for enhanced antibiotic production.</title>
        <authorList>
            <person name="Sweeney P."/>
            <person name="Murphy C.D."/>
            <person name="Caffrey P."/>
        </authorList>
    </citation>
    <scope>NUCLEOTIDE SEQUENCE [LARGE SCALE GENOMIC DNA]</scope>
    <source>
        <strain evidence="1 2">ATCC 14899</strain>
    </source>
</reference>
<gene>
    <name evidence="1" type="ORF">SNOD_31620</name>
</gene>
<keyword evidence="2" id="KW-1185">Reference proteome</keyword>
<name>A0A0B5DLG8_9ACTN</name>
<dbReference type="HOGENOM" id="CLU_075566_1_1_11"/>